<proteinExistence type="predicted"/>
<organism evidence="2 3">
    <name type="scientific">Tepiditoga spiralis</name>
    <dbReference type="NCBI Taxonomy" id="2108365"/>
    <lineage>
        <taxon>Bacteria</taxon>
        <taxon>Thermotogati</taxon>
        <taxon>Thermotogota</taxon>
        <taxon>Thermotogae</taxon>
        <taxon>Petrotogales</taxon>
        <taxon>Petrotogaceae</taxon>
        <taxon>Tepiditoga</taxon>
    </lineage>
</organism>
<evidence type="ECO:0000313" key="3">
    <source>
        <dbReference type="Proteomes" id="UP000516361"/>
    </source>
</evidence>
<dbReference type="Pfam" id="PF09651">
    <property type="entry name" value="Cas_APE2256"/>
    <property type="match status" value="1"/>
</dbReference>
<dbReference type="CDD" id="cd09742">
    <property type="entry name" value="Csm6_III-A"/>
    <property type="match status" value="1"/>
</dbReference>
<accession>A0A7G1GBF9</accession>
<reference evidence="2 3" key="1">
    <citation type="submission" date="2018-06" db="EMBL/GenBank/DDBJ databases">
        <title>Genome sequencing of Oceanotoga sp. sy52.</title>
        <authorList>
            <person name="Mori K."/>
        </authorList>
    </citation>
    <scope>NUCLEOTIDE SEQUENCE [LARGE SCALE GENOMIC DNA]</scope>
    <source>
        <strain evidence="3">sy52</strain>
    </source>
</reference>
<dbReference type="EMBL" id="AP018712">
    <property type="protein sequence ID" value="BBE31752.1"/>
    <property type="molecule type" value="Genomic_DNA"/>
</dbReference>
<dbReference type="AlphaFoldDB" id="A0A7G1GBF9"/>
<gene>
    <name evidence="2" type="ORF">OSSY52_18930</name>
</gene>
<evidence type="ECO:0000313" key="2">
    <source>
        <dbReference type="EMBL" id="BBE31752.1"/>
    </source>
</evidence>
<dbReference type="Gene3D" id="3.40.50.10770">
    <property type="entry name" value="Hypothetical protein VC1899 like domain (Restriction endonuclease-like)"/>
    <property type="match status" value="1"/>
</dbReference>
<protein>
    <recommendedName>
        <fullName evidence="1">CRISPR system ring nuclease SSO1393-like domain-containing protein</fullName>
    </recommendedName>
</protein>
<dbReference type="InParanoid" id="A0A7G1GBF9"/>
<evidence type="ECO:0000259" key="1">
    <source>
        <dbReference type="Pfam" id="PF09651"/>
    </source>
</evidence>
<sequence length="406" mass="47306">MYNTMIATTGASLVRNLQRDETFKDITDYKEIAKKLNSLDLEGRRRSCAEINSIENIIDKGYLEDRKNLYFFISDTQMGEKIGMILKEYFKISSKYGFENVEINTVKKLTDTNSEDFKRYGLRNLVKDIARINQKHYANMIINATGGYKAQIAFALAIGQGMNIPVYYMFERFPTVIQMPPLPLSFDSTLYANYSKIFQLLEDIPLLPYEKNFDYDENGDLLPKQKEFLKKYISEDEIDLFQSYLLKGNVKSLYEQLDEKLKPLFDIERIDKEKIISLNAMGQAFVESATFYFNREKEITLKQRKNTNIILESSKKEGHSLEMILKNNVEKILNKVDFIERARVVKFSDKNKNGGFRVKVLGDELNLILNSNEGITHFNIETTARNNVELQKAKIILEDYLNKNWK</sequence>
<dbReference type="NCBIfam" id="TIGR02619">
    <property type="entry name" value="putative CRISPR-associated protein, APE2256 family"/>
    <property type="match status" value="1"/>
</dbReference>
<dbReference type="RefSeq" id="WP_190614503.1">
    <property type="nucleotide sequence ID" value="NZ_AP018712.1"/>
</dbReference>
<feature type="domain" description="CRISPR system ring nuclease SSO1393-like" evidence="1">
    <location>
        <begin position="46"/>
        <end position="182"/>
    </location>
</feature>
<keyword evidence="3" id="KW-1185">Reference proteome</keyword>
<dbReference type="Proteomes" id="UP000516361">
    <property type="component" value="Chromosome"/>
</dbReference>
<dbReference type="KEGG" id="ocy:OSSY52_18930"/>
<name>A0A7G1GBF9_9BACT</name>
<dbReference type="InterPro" id="IPR013442">
    <property type="entry name" value="SSO1393-like"/>
</dbReference>